<evidence type="ECO:0000313" key="2">
    <source>
        <dbReference type="EMBL" id="GLQ87819.1"/>
    </source>
</evidence>
<protein>
    <recommendedName>
        <fullName evidence="1">Pvc16 N-terminal domain-containing protein</fullName>
    </recommendedName>
</protein>
<name>A0ABQ5X998_9GAMM</name>
<reference evidence="3" key="1">
    <citation type="journal article" date="2019" name="Int. J. Syst. Evol. Microbiol.">
        <title>The Global Catalogue of Microorganisms (GCM) 10K type strain sequencing project: providing services to taxonomists for standard genome sequencing and annotation.</title>
        <authorList>
            <consortium name="The Broad Institute Genomics Platform"/>
            <consortium name="The Broad Institute Genome Sequencing Center for Infectious Disease"/>
            <person name="Wu L."/>
            <person name="Ma J."/>
        </authorList>
    </citation>
    <scope>NUCLEOTIDE SEQUENCE [LARGE SCALE GENOMIC DNA]</scope>
    <source>
        <strain evidence="3">NBRC 111981</strain>
    </source>
</reference>
<sequence length="164" mass="17811">MVVSNLLELGGAPVVLAAGKLVLFLSGVERDTLAHRASTASNTASNSRIQNAAPVYLNLLVMCAANFSGSHYPEALKFLAGAIAFFQGNGVFDHQNTPGMDPRLERLALNMENLSSQEMHSLWSIHGGRYLPSALFRVRLITLDSNIIHSRDPVIRQIETEATP</sequence>
<dbReference type="Pfam" id="PF14065">
    <property type="entry name" value="Pvc16_N"/>
    <property type="match status" value="1"/>
</dbReference>
<evidence type="ECO:0000259" key="1">
    <source>
        <dbReference type="Pfam" id="PF14065"/>
    </source>
</evidence>
<evidence type="ECO:0000313" key="3">
    <source>
        <dbReference type="Proteomes" id="UP001156627"/>
    </source>
</evidence>
<keyword evidence="3" id="KW-1185">Reference proteome</keyword>
<gene>
    <name evidence="2" type="ORF">GCM10007898_13870</name>
</gene>
<proteinExistence type="predicted"/>
<accession>A0ABQ5X998</accession>
<comment type="caution">
    <text evidence="2">The sequence shown here is derived from an EMBL/GenBank/DDBJ whole genome shotgun (WGS) entry which is preliminary data.</text>
</comment>
<feature type="domain" description="Pvc16 N-terminal" evidence="1">
    <location>
        <begin position="19"/>
        <end position="156"/>
    </location>
</feature>
<dbReference type="InterPro" id="IPR025351">
    <property type="entry name" value="Pvc16_N"/>
</dbReference>
<organism evidence="2 3">
    <name type="scientific">Dyella flagellata</name>
    <dbReference type="NCBI Taxonomy" id="1867833"/>
    <lineage>
        <taxon>Bacteria</taxon>
        <taxon>Pseudomonadati</taxon>
        <taxon>Pseudomonadota</taxon>
        <taxon>Gammaproteobacteria</taxon>
        <taxon>Lysobacterales</taxon>
        <taxon>Rhodanobacteraceae</taxon>
        <taxon>Dyella</taxon>
    </lineage>
</organism>
<dbReference type="Proteomes" id="UP001156627">
    <property type="component" value="Unassembled WGS sequence"/>
</dbReference>
<dbReference type="EMBL" id="BSOA01000012">
    <property type="protein sequence ID" value="GLQ87819.1"/>
    <property type="molecule type" value="Genomic_DNA"/>
</dbReference>